<accession>A0A1M6B4D0</accession>
<dbReference type="EMBL" id="FQYX01000002">
    <property type="protein sequence ID" value="SHI43555.1"/>
    <property type="molecule type" value="Genomic_DNA"/>
</dbReference>
<keyword evidence="2" id="KW-1185">Reference proteome</keyword>
<reference evidence="1 2" key="1">
    <citation type="submission" date="2016-11" db="EMBL/GenBank/DDBJ databases">
        <authorList>
            <person name="Jaros S."/>
            <person name="Januszkiewicz K."/>
            <person name="Wedrychowicz H."/>
        </authorList>
    </citation>
    <scope>NUCLEOTIDE SEQUENCE [LARGE SCALE GENOMIC DNA]</scope>
    <source>
        <strain evidence="1 2">CGMCC 1.8863</strain>
    </source>
</reference>
<dbReference type="NCBIfam" id="NF035938">
    <property type="entry name" value="EboA_domain"/>
    <property type="match status" value="1"/>
</dbReference>
<dbReference type="InterPro" id="IPR047715">
    <property type="entry name" value="EboA_dom"/>
</dbReference>
<sequence>MLFKNVSKQLFKILENNLAEDEKQWLLFKINHILEAESTKDLYLTYSLIPSKIKLNERPITTGDTELWEYLETQKATIHELGRIYLLVRVLEENATFFKTKVANIIQVADKSELETFLKFLVLLPNPSDYKNQAVEALRTNIATVFDAITMNNPYPALYFNDQQWNQMYLKAAFMQQDLRQILSVDERANADLARIISDYGHERWAASREVDPCFWRPVAKFIDDTLLMDMERLLHSENIAENKAGALCCYVSENPKAKNMLAAFPQLVKNIENGSLSWETLTAS</sequence>
<dbReference type="OrthoDB" id="325673at2"/>
<proteinExistence type="predicted"/>
<gene>
    <name evidence="1" type="ORF">SAMN04487911_10261</name>
</gene>
<evidence type="ECO:0000313" key="2">
    <source>
        <dbReference type="Proteomes" id="UP000184231"/>
    </source>
</evidence>
<dbReference type="Proteomes" id="UP000184231">
    <property type="component" value="Unassembled WGS sequence"/>
</dbReference>
<evidence type="ECO:0000313" key="1">
    <source>
        <dbReference type="EMBL" id="SHI43555.1"/>
    </source>
</evidence>
<organism evidence="1 2">
    <name type="scientific">Arenibacter nanhaiticus</name>
    <dbReference type="NCBI Taxonomy" id="558155"/>
    <lineage>
        <taxon>Bacteria</taxon>
        <taxon>Pseudomonadati</taxon>
        <taxon>Bacteroidota</taxon>
        <taxon>Flavobacteriia</taxon>
        <taxon>Flavobacteriales</taxon>
        <taxon>Flavobacteriaceae</taxon>
        <taxon>Arenibacter</taxon>
    </lineage>
</organism>
<name>A0A1M6B4D0_9FLAO</name>
<protein>
    <submittedName>
        <fullName evidence="1">Uncharacterized protein</fullName>
    </submittedName>
</protein>
<dbReference type="STRING" id="558155.SAMN04487911_10261"/>
<dbReference type="AlphaFoldDB" id="A0A1M6B4D0"/>